<feature type="region of interest" description="Disordered" evidence="1">
    <location>
        <begin position="166"/>
        <end position="224"/>
    </location>
</feature>
<reference evidence="3 4" key="1">
    <citation type="submission" date="2016-12" db="EMBL/GenBank/DDBJ databases">
        <title>The genomes of Aspergillus section Nigri reveals drivers in fungal speciation.</title>
        <authorList>
            <consortium name="DOE Joint Genome Institute"/>
            <person name="Vesth T.C."/>
            <person name="Nybo J."/>
            <person name="Theobald S."/>
            <person name="Brandl J."/>
            <person name="Frisvad J.C."/>
            <person name="Nielsen K.F."/>
            <person name="Lyhne E.K."/>
            <person name="Kogle M.E."/>
            <person name="Kuo A."/>
            <person name="Riley R."/>
            <person name="Clum A."/>
            <person name="Nolan M."/>
            <person name="Lipzen A."/>
            <person name="Salamov A."/>
            <person name="Henrissat B."/>
            <person name="Wiebenga A."/>
            <person name="De Vries R.P."/>
            <person name="Grigoriev I.V."/>
            <person name="Mortensen U.H."/>
            <person name="Andersen M.R."/>
            <person name="Baker S.E."/>
        </authorList>
    </citation>
    <scope>NUCLEOTIDE SEQUENCE [LARGE SCALE GENOMIC DNA]</scope>
    <source>
        <strain evidence="3 4">JOP 1030-1</strain>
    </source>
</reference>
<evidence type="ECO:0000259" key="2">
    <source>
        <dbReference type="Pfam" id="PF26082"/>
    </source>
</evidence>
<name>A0A318ZPA5_9EURO</name>
<protein>
    <recommendedName>
        <fullName evidence="2">Oxidoreductase acuF-like C2H2 type zinc-finger domain-containing protein</fullName>
    </recommendedName>
</protein>
<feature type="domain" description="Oxidoreductase acuF-like C2H2 type zinc-finger" evidence="2">
    <location>
        <begin position="371"/>
        <end position="400"/>
    </location>
</feature>
<dbReference type="OrthoDB" id="6133115at2759"/>
<evidence type="ECO:0000256" key="1">
    <source>
        <dbReference type="SAM" id="MobiDB-lite"/>
    </source>
</evidence>
<dbReference type="GeneID" id="37077446"/>
<evidence type="ECO:0000313" key="4">
    <source>
        <dbReference type="Proteomes" id="UP000248349"/>
    </source>
</evidence>
<dbReference type="PANTHER" id="PTHR35391">
    <property type="entry name" value="C2H2-TYPE DOMAIN-CONTAINING PROTEIN-RELATED"/>
    <property type="match status" value="1"/>
</dbReference>
<dbReference type="PANTHER" id="PTHR35391:SF7">
    <property type="entry name" value="C2H2-TYPE DOMAIN-CONTAINING PROTEIN"/>
    <property type="match status" value="1"/>
</dbReference>
<feature type="compositionally biased region" description="Low complexity" evidence="1">
    <location>
        <begin position="166"/>
        <end position="181"/>
    </location>
</feature>
<feature type="compositionally biased region" description="Basic and acidic residues" evidence="1">
    <location>
        <begin position="601"/>
        <end position="615"/>
    </location>
</feature>
<dbReference type="InterPro" id="IPR058925">
    <property type="entry name" value="zf-C2H2_AcuF"/>
</dbReference>
<dbReference type="AlphaFoldDB" id="A0A318ZPA5"/>
<organism evidence="3 4">
    <name type="scientific">Aspergillus saccharolyticus JOP 1030-1</name>
    <dbReference type="NCBI Taxonomy" id="1450539"/>
    <lineage>
        <taxon>Eukaryota</taxon>
        <taxon>Fungi</taxon>
        <taxon>Dikarya</taxon>
        <taxon>Ascomycota</taxon>
        <taxon>Pezizomycotina</taxon>
        <taxon>Eurotiomycetes</taxon>
        <taxon>Eurotiomycetidae</taxon>
        <taxon>Eurotiales</taxon>
        <taxon>Aspergillaceae</taxon>
        <taxon>Aspergillus</taxon>
        <taxon>Aspergillus subgen. Circumdati</taxon>
    </lineage>
</organism>
<gene>
    <name evidence="3" type="ORF">BP01DRAFT_362346</name>
</gene>
<proteinExistence type="predicted"/>
<keyword evidence="4" id="KW-1185">Reference proteome</keyword>
<sequence>MNPPGTAPLINLARQCQTELDKLASQFVHNVRSFRIHQIQFRSWLKDFAVCNTQTPDISLDWRVRNKLEARCALYIRLESLLLTIRSSERKLRGAAAAAAAEAEAGTADESGVSTPAAGLSAAGTLALALAVVPLSEAVGSDGTSTVVSPVMSPVTAIVPSAVTSPVVSPLSSPVMSPASEADSEDSGDDGDDDEEEEEEEEEEETDEEDSDNESSDSSSDSHGQLEEIDAFTELLIYCRNDIFAIIRYLDGDAERLARTSSTYAPSPLMAQHPEYVVRDEWEADVNEVFRLVVQNTVHHRCKVHDRVLETRIVETVCQRRKALNYHWRYQDGSPMNILRRNLNPPTFILALWDIELGNHPALPKLRPGQTEFECPYCRFTLPAHYAIPSEWKKHVLADLEPYTCIIPHCTHPTQTFATIPQWLYHMEVAHASKWHCFEPACRQRTFHTQIAFEQHGINAHNYTPQQTKHITESARRPLPAVFTVCPFCGPRPDHDPPSQLRDDGAAYIGNPRAFAAAQRLYSHVAAHLEEFALLAIPYRPRRRLPAAYILWYALTLGPNVFRGLTPQEIRRVVMPPRRRRRRPGRGRTRHRQRQRRRSGGRSDGRRGREGRRDGPGGAGIGRAGGRRVESDSDSDPDSEVEGVYAGDPYSDSESDSDWEWDFSDQLVRPRPRQPLSSLNDLFFGRRRRFPHSSVSSGSSLSWSGPPTPVGPDISDLVTIVTDYADFEIYEDPEDSEVMGMEDVVVNGLPGWEDYQGEV</sequence>
<dbReference type="Pfam" id="PF26082">
    <property type="entry name" value="zf-C2H2_AcuF"/>
    <property type="match status" value="1"/>
</dbReference>
<feature type="compositionally biased region" description="Acidic residues" evidence="1">
    <location>
        <begin position="632"/>
        <end position="641"/>
    </location>
</feature>
<feature type="compositionally biased region" description="Acidic residues" evidence="1">
    <location>
        <begin position="182"/>
        <end position="215"/>
    </location>
</feature>
<feature type="region of interest" description="Disordered" evidence="1">
    <location>
        <begin position="572"/>
        <end position="658"/>
    </location>
</feature>
<dbReference type="RefSeq" id="XP_025435401.1">
    <property type="nucleotide sequence ID" value="XM_025576218.1"/>
</dbReference>
<accession>A0A318ZPA5</accession>
<feature type="compositionally biased region" description="Basic residues" evidence="1">
    <location>
        <begin position="577"/>
        <end position="600"/>
    </location>
</feature>
<evidence type="ECO:0000313" key="3">
    <source>
        <dbReference type="EMBL" id="PYH49419.1"/>
    </source>
</evidence>
<dbReference type="EMBL" id="KZ821219">
    <property type="protein sequence ID" value="PYH49419.1"/>
    <property type="molecule type" value="Genomic_DNA"/>
</dbReference>
<dbReference type="Proteomes" id="UP000248349">
    <property type="component" value="Unassembled WGS sequence"/>
</dbReference>
<dbReference type="STRING" id="1450539.A0A318ZPA5"/>